<dbReference type="PANTHER" id="PTHR30055:SF234">
    <property type="entry name" value="HTH-TYPE TRANSCRIPTIONAL REGULATOR BETI"/>
    <property type="match status" value="1"/>
</dbReference>
<sequence length="184" mass="20384">MKVFACYGISEATLEQVAKAAGVSRGAVYWYFKGKKDLVKTILSELDHPLGIELGTDVRLDLAWEKMITALIDAISTDQSRRLSKIMVNNGALVTDGARKGFEDSVKSFAEHFSCVLEQAVGRGELPTALDRGLVTEMFRAWVTGLLYEGVNDTTQSVRMIIATMHSIRSLINDPPAHLLRLRR</sequence>
<evidence type="ECO:0000259" key="5">
    <source>
        <dbReference type="PROSITE" id="PS50977"/>
    </source>
</evidence>
<dbReference type="InterPro" id="IPR036271">
    <property type="entry name" value="Tet_transcr_reg_TetR-rel_C_sf"/>
</dbReference>
<dbReference type="PROSITE" id="PS50977">
    <property type="entry name" value="HTH_TETR_2"/>
    <property type="match status" value="1"/>
</dbReference>
<dbReference type="GO" id="GO:0003700">
    <property type="term" value="F:DNA-binding transcription factor activity"/>
    <property type="evidence" value="ECO:0007669"/>
    <property type="project" value="TreeGrafter"/>
</dbReference>
<evidence type="ECO:0000256" key="3">
    <source>
        <dbReference type="ARBA" id="ARBA00023163"/>
    </source>
</evidence>
<dbReference type="InterPro" id="IPR050109">
    <property type="entry name" value="HTH-type_TetR-like_transc_reg"/>
</dbReference>
<dbReference type="PROSITE" id="PS01081">
    <property type="entry name" value="HTH_TETR_1"/>
    <property type="match status" value="1"/>
</dbReference>
<keyword evidence="2 4" id="KW-0238">DNA-binding</keyword>
<proteinExistence type="predicted"/>
<comment type="caution">
    <text evidence="6">The sequence shown here is derived from an EMBL/GenBank/DDBJ whole genome shotgun (WGS) entry which is preliminary data.</text>
</comment>
<dbReference type="Pfam" id="PF00440">
    <property type="entry name" value="TetR_N"/>
    <property type="match status" value="1"/>
</dbReference>
<gene>
    <name evidence="6" type="ORF">AYJ70_08255</name>
</gene>
<dbReference type="PANTHER" id="PTHR30055">
    <property type="entry name" value="HTH-TYPE TRANSCRIPTIONAL REGULATOR RUTR"/>
    <property type="match status" value="1"/>
</dbReference>
<evidence type="ECO:0000313" key="7">
    <source>
        <dbReference type="Proteomes" id="UP000077242"/>
    </source>
</evidence>
<keyword evidence="3" id="KW-0804">Transcription</keyword>
<dbReference type="EMBL" id="LSTU01000010">
    <property type="protein sequence ID" value="OAH56336.1"/>
    <property type="molecule type" value="Genomic_DNA"/>
</dbReference>
<dbReference type="InterPro" id="IPR009057">
    <property type="entry name" value="Homeodomain-like_sf"/>
</dbReference>
<feature type="domain" description="HTH tetR-type" evidence="5">
    <location>
        <begin position="1"/>
        <end position="50"/>
    </location>
</feature>
<dbReference type="GO" id="GO:0000976">
    <property type="term" value="F:transcription cis-regulatory region binding"/>
    <property type="evidence" value="ECO:0007669"/>
    <property type="project" value="TreeGrafter"/>
</dbReference>
<reference evidence="7" key="1">
    <citation type="submission" date="2016-02" db="EMBL/GenBank/DDBJ databases">
        <title>Dietzia cinnamea strain CD11_5 genome sequencing and assembly.</title>
        <authorList>
            <person name="Kaur G."/>
            <person name="Nair G.R."/>
            <person name="Mayilraj S."/>
        </authorList>
    </citation>
    <scope>NUCLEOTIDE SEQUENCE [LARGE SCALE GENOMIC DNA]</scope>
    <source>
        <strain evidence="7">CD10_2</strain>
    </source>
</reference>
<name>A0AAP7FQN5_9PSED</name>
<dbReference type="Gene3D" id="1.10.357.10">
    <property type="entry name" value="Tetracycline Repressor, domain 2"/>
    <property type="match status" value="1"/>
</dbReference>
<dbReference type="SUPFAM" id="SSF48498">
    <property type="entry name" value="Tetracyclin repressor-like, C-terminal domain"/>
    <property type="match status" value="1"/>
</dbReference>
<keyword evidence="1" id="KW-0805">Transcription regulation</keyword>
<dbReference type="CDD" id="cd00093">
    <property type="entry name" value="HTH_XRE"/>
    <property type="match status" value="1"/>
</dbReference>
<dbReference type="AlphaFoldDB" id="A0AAP7FQN5"/>
<dbReference type="InterPro" id="IPR001647">
    <property type="entry name" value="HTH_TetR"/>
</dbReference>
<evidence type="ECO:0000256" key="2">
    <source>
        <dbReference type="ARBA" id="ARBA00023125"/>
    </source>
</evidence>
<dbReference type="Proteomes" id="UP000077242">
    <property type="component" value="Unassembled WGS sequence"/>
</dbReference>
<dbReference type="InterPro" id="IPR001387">
    <property type="entry name" value="Cro/C1-type_HTH"/>
</dbReference>
<evidence type="ECO:0000256" key="4">
    <source>
        <dbReference type="PROSITE-ProRule" id="PRU00335"/>
    </source>
</evidence>
<dbReference type="InterPro" id="IPR023772">
    <property type="entry name" value="DNA-bd_HTH_TetR-type_CS"/>
</dbReference>
<dbReference type="SUPFAM" id="SSF46689">
    <property type="entry name" value="Homeodomain-like"/>
    <property type="match status" value="1"/>
</dbReference>
<protein>
    <recommendedName>
        <fullName evidence="5">HTH tetR-type domain-containing protein</fullName>
    </recommendedName>
</protein>
<evidence type="ECO:0000256" key="1">
    <source>
        <dbReference type="ARBA" id="ARBA00023015"/>
    </source>
</evidence>
<accession>A0AAP7FQN5</accession>
<evidence type="ECO:0000313" key="6">
    <source>
        <dbReference type="EMBL" id="OAH56336.1"/>
    </source>
</evidence>
<organism evidence="6 7">
    <name type="scientific">Pseudomonas monteilii</name>
    <dbReference type="NCBI Taxonomy" id="76759"/>
    <lineage>
        <taxon>Bacteria</taxon>
        <taxon>Pseudomonadati</taxon>
        <taxon>Pseudomonadota</taxon>
        <taxon>Gammaproteobacteria</taxon>
        <taxon>Pseudomonadales</taxon>
        <taxon>Pseudomonadaceae</taxon>
        <taxon>Pseudomonas</taxon>
    </lineage>
</organism>
<feature type="DNA-binding region" description="H-T-H motif" evidence="4">
    <location>
        <begin position="13"/>
        <end position="32"/>
    </location>
</feature>